<accession>A0ABP8F686</accession>
<name>A0ABP8F686_9BACT</name>
<sequence length="111" mass="12140">MVAFGASEKALADTAPILDFPGVFTFRLEPNTSCPAAVAYEAVEGMAYYMKGGKLVDERSFKGSSFVAVPWRDNAKPGDRVTIQVTHFYGTNAKGQKKAFTKPVIKIITFR</sequence>
<dbReference type="Proteomes" id="UP001501844">
    <property type="component" value="Unassembled WGS sequence"/>
</dbReference>
<evidence type="ECO:0000313" key="1">
    <source>
        <dbReference type="EMBL" id="GAA4295896.1"/>
    </source>
</evidence>
<dbReference type="EMBL" id="BAABGX010000001">
    <property type="protein sequence ID" value="GAA4295896.1"/>
    <property type="molecule type" value="Genomic_DNA"/>
</dbReference>
<keyword evidence="2" id="KW-1185">Reference proteome</keyword>
<comment type="caution">
    <text evidence="1">The sequence shown here is derived from an EMBL/GenBank/DDBJ whole genome shotgun (WGS) entry which is preliminary data.</text>
</comment>
<organism evidence="1 2">
    <name type="scientific">Nibribacter koreensis</name>
    <dbReference type="NCBI Taxonomy" id="1084519"/>
    <lineage>
        <taxon>Bacteria</taxon>
        <taxon>Pseudomonadati</taxon>
        <taxon>Bacteroidota</taxon>
        <taxon>Cytophagia</taxon>
        <taxon>Cytophagales</taxon>
        <taxon>Hymenobacteraceae</taxon>
        <taxon>Nibribacter</taxon>
    </lineage>
</organism>
<evidence type="ECO:0000313" key="2">
    <source>
        <dbReference type="Proteomes" id="UP001501844"/>
    </source>
</evidence>
<protein>
    <submittedName>
        <fullName evidence="1">Uncharacterized protein</fullName>
    </submittedName>
</protein>
<proteinExistence type="predicted"/>
<gene>
    <name evidence="1" type="ORF">GCM10023183_02170</name>
</gene>
<reference evidence="2" key="1">
    <citation type="journal article" date="2019" name="Int. J. Syst. Evol. Microbiol.">
        <title>The Global Catalogue of Microorganisms (GCM) 10K type strain sequencing project: providing services to taxonomists for standard genome sequencing and annotation.</title>
        <authorList>
            <consortium name="The Broad Institute Genomics Platform"/>
            <consortium name="The Broad Institute Genome Sequencing Center for Infectious Disease"/>
            <person name="Wu L."/>
            <person name="Ma J."/>
        </authorList>
    </citation>
    <scope>NUCLEOTIDE SEQUENCE [LARGE SCALE GENOMIC DNA]</scope>
    <source>
        <strain evidence="2">JCM 17917</strain>
    </source>
</reference>